<sequence length="309" mass="35947">MVHIVIKHLQKTAETSHPSTSRGKTQAAADSFNIYSEIKNEEMADWAWQLGFYEVNYHGATDFLPLACSYIDLSGTTVTFYTEYYVLWLLDHGADPFQPLHDTDNPNLSTLAVHKAIHCISQPDWDWDYDILAWEPNRLGYAAHEVARRQYHEALRLFTSTALGIRHTCCKGDGYHNDGDAEEIREEDSKLVETIEVLMEQWQHVRFESADNFWSFLHDDWVTRLDRLFESMRQMDQSEEHQAQLQSLGVKLHAPIIKAKVAEPPVRARESIWREESFWLDLLDTVAERGDTKYFDRVIQDAAQARRMN</sequence>
<dbReference type="EMBL" id="NMPR01000142">
    <property type="protein sequence ID" value="KAA8629278.1"/>
    <property type="molecule type" value="Genomic_DNA"/>
</dbReference>
<accession>A0A8S8ZJ70</accession>
<proteinExistence type="predicted"/>
<organism evidence="1 2">
    <name type="scientific">Sordaria macrospora</name>
    <dbReference type="NCBI Taxonomy" id="5147"/>
    <lineage>
        <taxon>Eukaryota</taxon>
        <taxon>Fungi</taxon>
        <taxon>Dikarya</taxon>
        <taxon>Ascomycota</taxon>
        <taxon>Pezizomycotina</taxon>
        <taxon>Sordariomycetes</taxon>
        <taxon>Sordariomycetidae</taxon>
        <taxon>Sordariales</taxon>
        <taxon>Sordariaceae</taxon>
        <taxon>Sordaria</taxon>
    </lineage>
</organism>
<dbReference type="Proteomes" id="UP000433876">
    <property type="component" value="Unassembled WGS sequence"/>
</dbReference>
<protein>
    <submittedName>
        <fullName evidence="1">Uncharacterized protein</fullName>
    </submittedName>
</protein>
<name>A0A8S8ZJ70_SORMA</name>
<reference evidence="1 2" key="1">
    <citation type="submission" date="2017-07" db="EMBL/GenBank/DDBJ databases">
        <title>Genome sequence of the Sordaria macrospora wild type strain R19027.</title>
        <authorList>
            <person name="Nowrousian M."/>
            <person name="Teichert I."/>
            <person name="Kueck U."/>
        </authorList>
    </citation>
    <scope>NUCLEOTIDE SEQUENCE [LARGE SCALE GENOMIC DNA]</scope>
    <source>
        <strain evidence="1 2">R19027</strain>
        <tissue evidence="1">Mycelium</tissue>
    </source>
</reference>
<dbReference type="AlphaFoldDB" id="A0A8S8ZJ70"/>
<evidence type="ECO:0000313" key="1">
    <source>
        <dbReference type="EMBL" id="KAA8629278.1"/>
    </source>
</evidence>
<evidence type="ECO:0000313" key="2">
    <source>
        <dbReference type="Proteomes" id="UP000433876"/>
    </source>
</evidence>
<comment type="caution">
    <text evidence="1">The sequence shown here is derived from an EMBL/GenBank/DDBJ whole genome shotgun (WGS) entry which is preliminary data.</text>
</comment>
<gene>
    <name evidence="1" type="ORF">SMACR_08767</name>
</gene>
<dbReference type="VEuPathDB" id="FungiDB:SMAC_08767"/>